<evidence type="ECO:0000313" key="5">
    <source>
        <dbReference type="EMBL" id="KAF3451897.1"/>
    </source>
</evidence>
<dbReference type="Pfam" id="PF05701">
    <property type="entry name" value="WEMBL"/>
    <property type="match status" value="1"/>
</dbReference>
<dbReference type="InterPro" id="IPR008545">
    <property type="entry name" value="Web"/>
</dbReference>
<feature type="coiled-coil region" evidence="3">
    <location>
        <begin position="91"/>
        <end position="118"/>
    </location>
</feature>
<evidence type="ECO:0008006" key="7">
    <source>
        <dbReference type="Google" id="ProtNLM"/>
    </source>
</evidence>
<dbReference type="PANTHER" id="PTHR32054">
    <property type="entry name" value="HEAVY CHAIN, PUTATIVE, EXPRESSED-RELATED-RELATED"/>
    <property type="match status" value="1"/>
</dbReference>
<gene>
    <name evidence="5" type="ORF">FNV43_RR07993</name>
</gene>
<dbReference type="EMBL" id="VOIH02000003">
    <property type="protein sequence ID" value="KAF3451897.1"/>
    <property type="molecule type" value="Genomic_DNA"/>
</dbReference>
<feature type="region of interest" description="Disordered" evidence="4">
    <location>
        <begin position="1"/>
        <end position="24"/>
    </location>
</feature>
<evidence type="ECO:0000256" key="3">
    <source>
        <dbReference type="SAM" id="Coils"/>
    </source>
</evidence>
<accession>A0A8K0MMV5</accession>
<evidence type="ECO:0000256" key="1">
    <source>
        <dbReference type="ARBA" id="ARBA00005485"/>
    </source>
</evidence>
<feature type="coiled-coil region" evidence="3">
    <location>
        <begin position="210"/>
        <end position="461"/>
    </location>
</feature>
<sequence>MSNIRVKELERSSSSSSPKAEVGEIDTRAPFQSVKAAVSLFGEVAVCRGKPTVKKSKLSSENVLDKETQFILAQKAISTMKQQLHSAETTKSKALSELEKAKITLQDLTTKLKAVSESKQSAIEAAETVKVRAKTLELQKSQKAIGFEAWKRDLEHARKEYTSTVTQLDASKQELTKIRQDFDAALEAKLAAFQQAAEAQRSAKVNSEKASELSREITSMQESIEQLKLAVLQSQQKQAKIVAEKDAKLESYRTTKEEAEKKLMSFKTELELYQTRYIEAELEQATAEIEVVQEEMKKAHASEMDTVRVVTTELNEATKTLQEVADEETSLRSLLNSLRQELEDVKKEQAQLEKKEMEMESIAANLNGELHNIKAEAEKPTAVGESEVEEHNLKCQQLLEETESARKEVEELKKNSNELSREAEYYRNAAEEAEKKLQLALEEAEAAKAAEKRALHEMKMLTERQKSKQASNLETSSKIKVPVDEFASLSRKVAELENLAEKAEADAMVQIGAMKARRNETDRKLEANLKAIEEIKEATDIALKNAEMADTAKSVVEGELRKWRTKEDQRVEVDPSLMS</sequence>
<dbReference type="GO" id="GO:0005829">
    <property type="term" value="C:cytosol"/>
    <property type="evidence" value="ECO:0007669"/>
    <property type="project" value="TreeGrafter"/>
</dbReference>
<dbReference type="GO" id="GO:0009903">
    <property type="term" value="P:chloroplast avoidance movement"/>
    <property type="evidence" value="ECO:0007669"/>
    <property type="project" value="TreeGrafter"/>
</dbReference>
<evidence type="ECO:0000256" key="4">
    <source>
        <dbReference type="SAM" id="MobiDB-lite"/>
    </source>
</evidence>
<protein>
    <recommendedName>
        <fullName evidence="7">WEB family protein</fullName>
    </recommendedName>
</protein>
<name>A0A8K0MMV5_9ROSA</name>
<dbReference type="AlphaFoldDB" id="A0A8K0MMV5"/>
<reference evidence="5" key="1">
    <citation type="submission" date="2020-03" db="EMBL/GenBank/DDBJ databases">
        <title>A high-quality chromosome-level genome assembly of a woody plant with both climbing and erect habits, Rhamnella rubrinervis.</title>
        <authorList>
            <person name="Lu Z."/>
            <person name="Yang Y."/>
            <person name="Zhu X."/>
            <person name="Sun Y."/>
        </authorList>
    </citation>
    <scope>NUCLEOTIDE SEQUENCE</scope>
    <source>
        <strain evidence="5">BYM</strain>
        <tissue evidence="5">Leaf</tissue>
    </source>
</reference>
<keyword evidence="2 3" id="KW-0175">Coiled coil</keyword>
<dbReference type="GO" id="GO:0009904">
    <property type="term" value="P:chloroplast accumulation movement"/>
    <property type="evidence" value="ECO:0007669"/>
    <property type="project" value="TreeGrafter"/>
</dbReference>
<dbReference type="PANTHER" id="PTHR32054:SF42">
    <property type="entry name" value="WEB FAMILY PROTEIN"/>
    <property type="match status" value="1"/>
</dbReference>
<proteinExistence type="inferred from homology"/>
<dbReference type="Proteomes" id="UP000796880">
    <property type="component" value="Unassembled WGS sequence"/>
</dbReference>
<evidence type="ECO:0000256" key="2">
    <source>
        <dbReference type="ARBA" id="ARBA00023054"/>
    </source>
</evidence>
<evidence type="ECO:0000313" key="6">
    <source>
        <dbReference type="Proteomes" id="UP000796880"/>
    </source>
</evidence>
<keyword evidence="6" id="KW-1185">Reference proteome</keyword>
<feature type="compositionally biased region" description="Basic and acidic residues" evidence="4">
    <location>
        <begin position="1"/>
        <end position="11"/>
    </location>
</feature>
<organism evidence="5 6">
    <name type="scientific">Rhamnella rubrinervis</name>
    <dbReference type="NCBI Taxonomy" id="2594499"/>
    <lineage>
        <taxon>Eukaryota</taxon>
        <taxon>Viridiplantae</taxon>
        <taxon>Streptophyta</taxon>
        <taxon>Embryophyta</taxon>
        <taxon>Tracheophyta</taxon>
        <taxon>Spermatophyta</taxon>
        <taxon>Magnoliopsida</taxon>
        <taxon>eudicotyledons</taxon>
        <taxon>Gunneridae</taxon>
        <taxon>Pentapetalae</taxon>
        <taxon>rosids</taxon>
        <taxon>fabids</taxon>
        <taxon>Rosales</taxon>
        <taxon>Rhamnaceae</taxon>
        <taxon>rhamnoid group</taxon>
        <taxon>Rhamneae</taxon>
        <taxon>Rhamnella</taxon>
    </lineage>
</organism>
<dbReference type="OrthoDB" id="1933125at2759"/>
<comment type="similarity">
    <text evidence="1">Belongs to the WEB family.</text>
</comment>
<comment type="caution">
    <text evidence="5">The sequence shown here is derived from an EMBL/GenBank/DDBJ whole genome shotgun (WGS) entry which is preliminary data.</text>
</comment>